<feature type="compositionally biased region" description="Basic and acidic residues" evidence="4">
    <location>
        <begin position="439"/>
        <end position="450"/>
    </location>
</feature>
<keyword evidence="7" id="KW-1185">Reference proteome</keyword>
<keyword evidence="3" id="KW-0539">Nucleus</keyword>
<feature type="region of interest" description="Disordered" evidence="4">
    <location>
        <begin position="136"/>
        <end position="165"/>
    </location>
</feature>
<feature type="region of interest" description="Disordered" evidence="4">
    <location>
        <begin position="1"/>
        <end position="59"/>
    </location>
</feature>
<dbReference type="InterPro" id="IPR022783">
    <property type="entry name" value="GCFC_dom"/>
</dbReference>
<dbReference type="Pfam" id="PF07842">
    <property type="entry name" value="GCFC"/>
    <property type="match status" value="1"/>
</dbReference>
<feature type="compositionally biased region" description="Acidic residues" evidence="4">
    <location>
        <begin position="252"/>
        <end position="266"/>
    </location>
</feature>
<comment type="caution">
    <text evidence="6">The sequence shown here is derived from an EMBL/GenBank/DDBJ whole genome shotgun (WGS) entry which is preliminary data.</text>
</comment>
<dbReference type="InterPro" id="IPR012890">
    <property type="entry name" value="GCFC2-like"/>
</dbReference>
<sequence>MSVFKKPKKNFRRRAAEFNDDEDEGSGEIEKVEIDEEETPVQIQPTAPKVKEKNKDKRKSVLSFEEDLNEADDGEVFQVKKSSHSKKIMKLLDRERKKKKEGKKEDKAEILEFSDRKKDDPSDLVIVLKNTEMPRILNGREAEAAEPEGMSSEDEEKQPKFSQSDHVKLLLESGRIPDAAMIHAARKRRQLAREMGGDYIPVETKTDNAKSRLVRDDDNDVSDDERITMEVNTAARDKEKRREAFLAAQDEGVGEESDKGEDDEWESQQIRKAVTGAQLAAVQQETIFAQYTMQPTSLGPTTVLQSDVPTIGTSTNNGTFIAGQGAVSNVDVLYTMKNEITTPQTITNKLKDRLASLKEVHRRHTLEKDQVAADLISLQTEQLKLEQEAPGLAERFRFYQELRGYVTDLVECLDEKLPVISALEQRLLSLLKRRAEQLTERRRQDVRDQAEELSPLSRSGASTSNRRSRDEEEQRTRRAAEREGRRTRRRRAREMKNSARHVEGMSSDDEMTELETTAFRNQKETIENDARLVFEDVVEEFCTLRGVMKRFEEWRITDPNAYKEAYVSLCLPKVLGPIIRLKILPWNPLEDTSEFERHKWYDCLLLYGLSESETEEGLRKDPDLKLVPLIVEKVLLPKVEQLVIAQWDPVSTLQTLRLVGLLNRIIQEYPTLGPDSKPLHSLVKSIIDKMKNAVENDIFIPIYSRQISDSRSSSMGQFFQRQFASAVKLLRNLLSFQGIVSDRILGEVALGSLLNRYLLAALRTCEPVDAAEKCNMIVTTFPRWWFQQNCSLPQLLMFTNQLKTIAQGLDINTQGGRDSLESITKMLQALLPSTIT</sequence>
<evidence type="ECO:0000256" key="3">
    <source>
        <dbReference type="ARBA" id="ARBA00023242"/>
    </source>
</evidence>
<dbReference type="AlphaFoldDB" id="A0AAN9ZD47"/>
<reference evidence="6 7" key="1">
    <citation type="submission" date="2024-03" db="EMBL/GenBank/DDBJ databases">
        <title>The genome assembly and annotation of the cricket Gryllus longicercus Weissman &amp; Gray.</title>
        <authorList>
            <person name="Szrajer S."/>
            <person name="Gray D."/>
            <person name="Ylla G."/>
        </authorList>
    </citation>
    <scope>NUCLEOTIDE SEQUENCE [LARGE SCALE GENOMIC DNA]</scope>
    <source>
        <strain evidence="6">DAG 2021-001</strain>
        <tissue evidence="6">Whole body minus gut</tissue>
    </source>
</reference>
<evidence type="ECO:0000313" key="7">
    <source>
        <dbReference type="Proteomes" id="UP001378592"/>
    </source>
</evidence>
<comment type="subcellular location">
    <subcellularLocation>
        <location evidence="1">Nucleus</location>
    </subcellularLocation>
</comment>
<gene>
    <name evidence="6" type="ORF">R5R35_009725</name>
</gene>
<feature type="compositionally biased region" description="Basic and acidic residues" evidence="4">
    <location>
        <begin position="467"/>
        <end position="484"/>
    </location>
</feature>
<dbReference type="Proteomes" id="UP001378592">
    <property type="component" value="Unassembled WGS sequence"/>
</dbReference>
<dbReference type="GO" id="GO:0000398">
    <property type="term" value="P:mRNA splicing, via spliceosome"/>
    <property type="evidence" value="ECO:0007669"/>
    <property type="project" value="InterPro"/>
</dbReference>
<feature type="domain" description="GCF C-terminal" evidence="5">
    <location>
        <begin position="544"/>
        <end position="758"/>
    </location>
</feature>
<name>A0AAN9ZD47_9ORTH</name>
<feature type="region of interest" description="Disordered" evidence="4">
    <location>
        <begin position="246"/>
        <end position="266"/>
    </location>
</feature>
<evidence type="ECO:0000259" key="5">
    <source>
        <dbReference type="Pfam" id="PF07842"/>
    </source>
</evidence>
<feature type="compositionally biased region" description="Basic and acidic residues" evidence="4">
    <location>
        <begin position="494"/>
        <end position="503"/>
    </location>
</feature>
<proteinExistence type="inferred from homology"/>
<feature type="compositionally biased region" description="Acidic residues" evidence="4">
    <location>
        <begin position="18"/>
        <end position="39"/>
    </location>
</feature>
<dbReference type="PANTHER" id="PTHR12214:SF0">
    <property type="entry name" value="LD29489P"/>
    <property type="match status" value="1"/>
</dbReference>
<protein>
    <recommendedName>
        <fullName evidence="5">GCF C-terminal domain-containing protein</fullName>
    </recommendedName>
</protein>
<feature type="compositionally biased region" description="Polar residues" evidence="4">
    <location>
        <begin position="456"/>
        <end position="465"/>
    </location>
</feature>
<feature type="compositionally biased region" description="Basic residues" evidence="4">
    <location>
        <begin position="1"/>
        <end position="13"/>
    </location>
</feature>
<dbReference type="GO" id="GO:0005634">
    <property type="term" value="C:nucleus"/>
    <property type="evidence" value="ECO:0007669"/>
    <property type="project" value="UniProtKB-SubCell"/>
</dbReference>
<evidence type="ECO:0000256" key="1">
    <source>
        <dbReference type="ARBA" id="ARBA00004123"/>
    </source>
</evidence>
<organism evidence="6 7">
    <name type="scientific">Gryllus longicercus</name>
    <dbReference type="NCBI Taxonomy" id="2509291"/>
    <lineage>
        <taxon>Eukaryota</taxon>
        <taxon>Metazoa</taxon>
        <taxon>Ecdysozoa</taxon>
        <taxon>Arthropoda</taxon>
        <taxon>Hexapoda</taxon>
        <taxon>Insecta</taxon>
        <taxon>Pterygota</taxon>
        <taxon>Neoptera</taxon>
        <taxon>Polyneoptera</taxon>
        <taxon>Orthoptera</taxon>
        <taxon>Ensifera</taxon>
        <taxon>Gryllidea</taxon>
        <taxon>Grylloidea</taxon>
        <taxon>Gryllidae</taxon>
        <taxon>Gryllinae</taxon>
        <taxon>Gryllus</taxon>
    </lineage>
</organism>
<evidence type="ECO:0000256" key="4">
    <source>
        <dbReference type="SAM" id="MobiDB-lite"/>
    </source>
</evidence>
<accession>A0AAN9ZD47</accession>
<dbReference type="EMBL" id="JAZDUA010000032">
    <property type="protein sequence ID" value="KAK7871921.1"/>
    <property type="molecule type" value="Genomic_DNA"/>
</dbReference>
<evidence type="ECO:0000256" key="2">
    <source>
        <dbReference type="ARBA" id="ARBA00010801"/>
    </source>
</evidence>
<evidence type="ECO:0000313" key="6">
    <source>
        <dbReference type="EMBL" id="KAK7871921.1"/>
    </source>
</evidence>
<comment type="similarity">
    <text evidence="2">Belongs to the GCF family.</text>
</comment>
<dbReference type="GO" id="GO:0003677">
    <property type="term" value="F:DNA binding"/>
    <property type="evidence" value="ECO:0007669"/>
    <property type="project" value="InterPro"/>
</dbReference>
<feature type="region of interest" description="Disordered" evidence="4">
    <location>
        <begin position="439"/>
        <end position="509"/>
    </location>
</feature>
<dbReference type="PANTHER" id="PTHR12214">
    <property type="entry name" value="GC-RICH SEQUENCE DNA-BINDING FACTOR"/>
    <property type="match status" value="1"/>
</dbReference>